<dbReference type="PANTHER" id="PTHR48100:SF1">
    <property type="entry name" value="HISTIDINE PHOSPHATASE FAMILY PROTEIN-RELATED"/>
    <property type="match status" value="1"/>
</dbReference>
<reference evidence="2 4" key="1">
    <citation type="submission" date="2018-11" db="EMBL/GenBank/DDBJ databases">
        <title>Proposal to divide the Flavobacteriaceae and reorganize its genera based on Amino Acid Identity values calculated from whole genome sequences.</title>
        <authorList>
            <person name="Nicholson A.C."/>
            <person name="Gulvik C.A."/>
            <person name="Whitney A.M."/>
            <person name="Humrighouse B.W."/>
            <person name="Bell M."/>
            <person name="Holmes B."/>
            <person name="Steigerwalt A."/>
            <person name="Villarma A."/>
            <person name="Sheth M."/>
            <person name="Batra D."/>
            <person name="Pryor J."/>
            <person name="Bernardet J.-F."/>
            <person name="Hugo C."/>
            <person name="Kampfer P."/>
            <person name="Newman J."/>
            <person name="Mcquiston J.R."/>
        </authorList>
    </citation>
    <scope>NUCLEOTIDE SEQUENCE [LARGE SCALE GENOMIC DNA]</scope>
    <source>
        <strain evidence="2 4">DSM 15235</strain>
    </source>
</reference>
<keyword evidence="5" id="KW-1185">Reference proteome</keyword>
<dbReference type="EMBL" id="SOQW01000001">
    <property type="protein sequence ID" value="TDX94569.1"/>
    <property type="molecule type" value="Genomic_DNA"/>
</dbReference>
<evidence type="ECO:0000313" key="5">
    <source>
        <dbReference type="Proteomes" id="UP000295709"/>
    </source>
</evidence>
<evidence type="ECO:0000313" key="4">
    <source>
        <dbReference type="Proteomes" id="UP000269375"/>
    </source>
</evidence>
<dbReference type="OrthoDB" id="3296006at2"/>
<sequence>MKKLLFTFVLLLSCLFLQAQTTQVYIVRHAEKDLSDKGNPNPNLSETGKQRAGKLLTELKKIKFSAAYSTPFNRTQQTIEPIALFNKIEITNYDPRNIKSLVEEILSKYSGKNVIIVGHSNTVLETLEAFGAKKPFDTIAEDDYANLFHLTIEKDKATLQSSRY</sequence>
<dbReference type="Proteomes" id="UP000269375">
    <property type="component" value="Unassembled WGS sequence"/>
</dbReference>
<protein>
    <submittedName>
        <fullName evidence="3">Histidine phosphatase superfamily protein (Branch 1)</fullName>
    </submittedName>
</protein>
<dbReference type="Proteomes" id="UP000295709">
    <property type="component" value="Unassembled WGS sequence"/>
</dbReference>
<reference evidence="3 5" key="2">
    <citation type="submission" date="2019-03" db="EMBL/GenBank/DDBJ databases">
        <title>Genomic Encyclopedia of Archaeal and Bacterial Type Strains, Phase II (KMG-II): from individual species to whole genera.</title>
        <authorList>
            <person name="Goeker M."/>
        </authorList>
    </citation>
    <scope>NUCLEOTIDE SEQUENCE [LARGE SCALE GENOMIC DNA]</scope>
    <source>
        <strain evidence="3 5">DSM 15235</strain>
    </source>
</reference>
<dbReference type="EMBL" id="RJTX01000001">
    <property type="protein sequence ID" value="ROI00460.1"/>
    <property type="molecule type" value="Genomic_DNA"/>
</dbReference>
<dbReference type="InterPro" id="IPR013078">
    <property type="entry name" value="His_Pase_superF_clade-1"/>
</dbReference>
<feature type="chain" id="PRO_5018246302" evidence="1">
    <location>
        <begin position="20"/>
        <end position="164"/>
    </location>
</feature>
<dbReference type="InterPro" id="IPR050275">
    <property type="entry name" value="PGM_Phosphatase"/>
</dbReference>
<accession>A0A3N0W5X4</accession>
<feature type="signal peptide" evidence="1">
    <location>
        <begin position="1"/>
        <end position="19"/>
    </location>
</feature>
<evidence type="ECO:0000256" key="1">
    <source>
        <dbReference type="SAM" id="SignalP"/>
    </source>
</evidence>
<dbReference type="Gene3D" id="3.40.50.1240">
    <property type="entry name" value="Phosphoglycerate mutase-like"/>
    <property type="match status" value="1"/>
</dbReference>
<dbReference type="CDD" id="cd07067">
    <property type="entry name" value="HP_PGM_like"/>
    <property type="match status" value="1"/>
</dbReference>
<dbReference type="GO" id="GO:0005737">
    <property type="term" value="C:cytoplasm"/>
    <property type="evidence" value="ECO:0007669"/>
    <property type="project" value="TreeGrafter"/>
</dbReference>
<dbReference type="PANTHER" id="PTHR48100">
    <property type="entry name" value="BROAD-SPECIFICITY PHOSPHATASE YOR283W-RELATED"/>
    <property type="match status" value="1"/>
</dbReference>
<dbReference type="GO" id="GO:0016791">
    <property type="term" value="F:phosphatase activity"/>
    <property type="evidence" value="ECO:0007669"/>
    <property type="project" value="TreeGrafter"/>
</dbReference>
<dbReference type="InterPro" id="IPR029033">
    <property type="entry name" value="His_PPase_superfam"/>
</dbReference>
<name>A0A3N0W5X4_9FLAO</name>
<keyword evidence="1" id="KW-0732">Signal</keyword>
<organism evidence="2 4">
    <name type="scientific">Chryseobacterium daecheongense</name>
    <dbReference type="NCBI Taxonomy" id="192389"/>
    <lineage>
        <taxon>Bacteria</taxon>
        <taxon>Pseudomonadati</taxon>
        <taxon>Bacteroidota</taxon>
        <taxon>Flavobacteriia</taxon>
        <taxon>Flavobacteriales</taxon>
        <taxon>Weeksellaceae</taxon>
        <taxon>Chryseobacterium group</taxon>
        <taxon>Chryseobacterium</taxon>
    </lineage>
</organism>
<proteinExistence type="predicted"/>
<gene>
    <name evidence="3" type="ORF">BCF50_0337</name>
    <name evidence="2" type="ORF">EGI05_06140</name>
</gene>
<comment type="caution">
    <text evidence="2">The sequence shown here is derived from an EMBL/GenBank/DDBJ whole genome shotgun (WGS) entry which is preliminary data.</text>
</comment>
<dbReference type="AlphaFoldDB" id="A0A3N0W5X4"/>
<dbReference type="RefSeq" id="WP_123262161.1">
    <property type="nucleotide sequence ID" value="NZ_CP095185.1"/>
</dbReference>
<evidence type="ECO:0000313" key="2">
    <source>
        <dbReference type="EMBL" id="ROI00460.1"/>
    </source>
</evidence>
<evidence type="ECO:0000313" key="3">
    <source>
        <dbReference type="EMBL" id="TDX94569.1"/>
    </source>
</evidence>
<dbReference type="SUPFAM" id="SSF53254">
    <property type="entry name" value="Phosphoglycerate mutase-like"/>
    <property type="match status" value="1"/>
</dbReference>
<dbReference type="Pfam" id="PF00300">
    <property type="entry name" value="His_Phos_1"/>
    <property type="match status" value="1"/>
</dbReference>